<dbReference type="EMBL" id="FOAP01000031">
    <property type="protein sequence ID" value="SEN10974.1"/>
    <property type="molecule type" value="Genomic_DNA"/>
</dbReference>
<dbReference type="Proteomes" id="UP000182719">
    <property type="component" value="Unassembled WGS sequence"/>
</dbReference>
<evidence type="ECO:0000313" key="2">
    <source>
        <dbReference type="Proteomes" id="UP000182719"/>
    </source>
</evidence>
<keyword evidence="2" id="KW-1185">Reference proteome</keyword>
<proteinExistence type="predicted"/>
<reference evidence="2" key="1">
    <citation type="submission" date="2016-10" db="EMBL/GenBank/DDBJ databases">
        <authorList>
            <person name="Varghese N."/>
            <person name="Submissions S."/>
        </authorList>
    </citation>
    <scope>NUCLEOTIDE SEQUENCE [LARGE SCALE GENOMIC DNA]</scope>
    <source>
        <strain evidence="2">DSM 17044</strain>
    </source>
</reference>
<name>A0A1H8DVU2_STIAU</name>
<sequence>MEAVDWEVLPLFDEGVSRSVKASAPRFDASGQLWISEARSDQIGSSSMGVVRWDGTQWRHEDSVSTDGMYSTGFSLACDAQGRMLVGWSELPARGSDPVLLWRQGTGLMPSLQTWTDTWPTRPTGGTVLSNAQGEAIYVWRDPAADGTHRTLRSLRIQEDGYAPFAPPLPLPAEGRNFGAPLQDTQFFALDDEGGLVAAVFDPSAPPDQGLHVWRWQGDAWTELPSLPGGAGLETLGFRIAAEAGALVVSRSRADAKQVRLDVFRWKDGGWEALPTGVSMPRPVPSIAGGFAAVAVDAHQRVWLAYPHQDPTLGGVRVMVWTGAGWQPVGQPLRGYKKPFWAASEVELRVQGEQAAVSWSEPTISGAGSVFVALLRAKP</sequence>
<accession>A0A1H8DVU2</accession>
<dbReference type="AlphaFoldDB" id="A0A1H8DVU2"/>
<dbReference type="SUPFAM" id="SSF89372">
    <property type="entry name" value="Fucose-specific lectin"/>
    <property type="match status" value="1"/>
</dbReference>
<protein>
    <submittedName>
        <fullName evidence="1">Uncharacterized protein</fullName>
    </submittedName>
</protein>
<organism evidence="1 2">
    <name type="scientific">Stigmatella aurantiaca</name>
    <dbReference type="NCBI Taxonomy" id="41"/>
    <lineage>
        <taxon>Bacteria</taxon>
        <taxon>Pseudomonadati</taxon>
        <taxon>Myxococcota</taxon>
        <taxon>Myxococcia</taxon>
        <taxon>Myxococcales</taxon>
        <taxon>Cystobacterineae</taxon>
        <taxon>Archangiaceae</taxon>
        <taxon>Stigmatella</taxon>
    </lineage>
</organism>
<evidence type="ECO:0000313" key="1">
    <source>
        <dbReference type="EMBL" id="SEN10974.1"/>
    </source>
</evidence>
<gene>
    <name evidence="1" type="ORF">SAMN05444354_1316</name>
</gene>